<dbReference type="RefSeq" id="WP_210810130.1">
    <property type="nucleotide sequence ID" value="NZ_JAGQDG010000006.1"/>
</dbReference>
<dbReference type="EMBL" id="JAGQDG010000006">
    <property type="protein sequence ID" value="MBQ0936739.1"/>
    <property type="molecule type" value="Genomic_DNA"/>
</dbReference>
<evidence type="ECO:0000313" key="2">
    <source>
        <dbReference type="Proteomes" id="UP000672097"/>
    </source>
</evidence>
<keyword evidence="2" id="KW-1185">Reference proteome</keyword>
<proteinExistence type="predicted"/>
<name>A0ABS5E0A3_9BURK</name>
<reference evidence="1 2" key="1">
    <citation type="submission" date="2021-04" db="EMBL/GenBank/DDBJ databases">
        <title>The genome sequence of type strain Ideonella paludis KCTC 32238.</title>
        <authorList>
            <person name="Liu Y."/>
        </authorList>
    </citation>
    <scope>NUCLEOTIDE SEQUENCE [LARGE SCALE GENOMIC DNA]</scope>
    <source>
        <strain evidence="1 2">KCTC 32238</strain>
    </source>
</reference>
<dbReference type="Proteomes" id="UP000672097">
    <property type="component" value="Unassembled WGS sequence"/>
</dbReference>
<organism evidence="1 2">
    <name type="scientific">Ideonella paludis</name>
    <dbReference type="NCBI Taxonomy" id="1233411"/>
    <lineage>
        <taxon>Bacteria</taxon>
        <taxon>Pseudomonadati</taxon>
        <taxon>Pseudomonadota</taxon>
        <taxon>Betaproteobacteria</taxon>
        <taxon>Burkholderiales</taxon>
        <taxon>Sphaerotilaceae</taxon>
        <taxon>Ideonella</taxon>
    </lineage>
</organism>
<dbReference type="InterPro" id="IPR025140">
    <property type="entry name" value="Holin_2-3"/>
</dbReference>
<evidence type="ECO:0000313" key="1">
    <source>
        <dbReference type="EMBL" id="MBQ0936739.1"/>
    </source>
</evidence>
<comment type="caution">
    <text evidence="1">The sequence shown here is derived from an EMBL/GenBank/DDBJ whole genome shotgun (WGS) entry which is preliminary data.</text>
</comment>
<sequence>MPRMFIWLIFTIFLFSAALFAQHTHPGSIFAVSLYKAHLMSLGGWGGYWLDRALFPYARPHEYLLLDEISMDPEDSAKIAGAEGLDFLEVSSTAYPMAMMRRAVIVVGCLICVGLGA</sequence>
<gene>
    <name evidence="1" type="ORF">KAK11_15505</name>
</gene>
<dbReference type="Pfam" id="PF13272">
    <property type="entry name" value="Holin_2-3"/>
    <property type="match status" value="1"/>
</dbReference>
<protein>
    <submittedName>
        <fullName evidence="1">Holin</fullName>
    </submittedName>
</protein>
<accession>A0ABS5E0A3</accession>